<dbReference type="AlphaFoldDB" id="X0YPN1"/>
<proteinExistence type="predicted"/>
<dbReference type="EMBL" id="BARS01050484">
    <property type="protein sequence ID" value="GAG48862.1"/>
    <property type="molecule type" value="Genomic_DNA"/>
</dbReference>
<sequence>MKTDLVFRADKLLSFDDYDANLRRQMYWSGVWAAGGTYEANEVVTDIGWLMIANTETQERPAPQTMGQEFLASDISPEAPPEFTGQSETSAAIRFGQRYTFPDAAFVRGLVFYVAPGTEGMRLGVFLRRDPLGVATIEVLVPEFIISPE</sequence>
<reference evidence="1" key="1">
    <citation type="journal article" date="2014" name="Front. Microbiol.">
        <title>High frequency of phylogenetically diverse reductive dehalogenase-homologous genes in deep subseafloor sedimentary metagenomes.</title>
        <authorList>
            <person name="Kawai M."/>
            <person name="Futagami T."/>
            <person name="Toyoda A."/>
            <person name="Takaki Y."/>
            <person name="Nishi S."/>
            <person name="Hori S."/>
            <person name="Arai W."/>
            <person name="Tsubouchi T."/>
            <person name="Morono Y."/>
            <person name="Uchiyama I."/>
            <person name="Ito T."/>
            <person name="Fujiyama A."/>
            <person name="Inagaki F."/>
            <person name="Takami H."/>
        </authorList>
    </citation>
    <scope>NUCLEOTIDE SEQUENCE</scope>
    <source>
        <strain evidence="1">Expedition CK06-06</strain>
    </source>
</reference>
<evidence type="ECO:0000313" key="1">
    <source>
        <dbReference type="EMBL" id="GAG48862.1"/>
    </source>
</evidence>
<accession>X0YPN1</accession>
<feature type="non-terminal residue" evidence="1">
    <location>
        <position position="149"/>
    </location>
</feature>
<comment type="caution">
    <text evidence="1">The sequence shown here is derived from an EMBL/GenBank/DDBJ whole genome shotgun (WGS) entry which is preliminary data.</text>
</comment>
<name>X0YPN1_9ZZZZ</name>
<gene>
    <name evidence="1" type="ORF">S01H1_75359</name>
</gene>
<organism evidence="1">
    <name type="scientific">marine sediment metagenome</name>
    <dbReference type="NCBI Taxonomy" id="412755"/>
    <lineage>
        <taxon>unclassified sequences</taxon>
        <taxon>metagenomes</taxon>
        <taxon>ecological metagenomes</taxon>
    </lineage>
</organism>
<protein>
    <submittedName>
        <fullName evidence="1">Uncharacterized protein</fullName>
    </submittedName>
</protein>